<proteinExistence type="predicted"/>
<keyword evidence="6" id="KW-1185">Reference proteome</keyword>
<evidence type="ECO:0000313" key="5">
    <source>
        <dbReference type="EMBL" id="ORC91782.1"/>
    </source>
</evidence>
<dbReference type="SMART" id="SM00369">
    <property type="entry name" value="LRR_TYP"/>
    <property type="match status" value="4"/>
</dbReference>
<accession>A0A1X0P4D4</accession>
<evidence type="ECO:0000256" key="1">
    <source>
        <dbReference type="ARBA" id="ARBA00022614"/>
    </source>
</evidence>
<keyword evidence="3" id="KW-0175">Coiled coil</keyword>
<dbReference type="VEuPathDB" id="TriTrypDB:TM35_000053780"/>
<dbReference type="Pfam" id="PF13855">
    <property type="entry name" value="LRR_8"/>
    <property type="match status" value="1"/>
</dbReference>
<evidence type="ECO:0000313" key="6">
    <source>
        <dbReference type="Proteomes" id="UP000192257"/>
    </source>
</evidence>
<evidence type="ECO:0000256" key="3">
    <source>
        <dbReference type="SAM" id="Coils"/>
    </source>
</evidence>
<organism evidence="5 6">
    <name type="scientific">Trypanosoma theileri</name>
    <dbReference type="NCBI Taxonomy" id="67003"/>
    <lineage>
        <taxon>Eukaryota</taxon>
        <taxon>Discoba</taxon>
        <taxon>Euglenozoa</taxon>
        <taxon>Kinetoplastea</taxon>
        <taxon>Metakinetoplastina</taxon>
        <taxon>Trypanosomatida</taxon>
        <taxon>Trypanosomatidae</taxon>
        <taxon>Trypanosoma</taxon>
    </lineage>
</organism>
<feature type="coiled-coil region" evidence="3">
    <location>
        <begin position="912"/>
        <end position="946"/>
    </location>
</feature>
<dbReference type="InterPro" id="IPR001611">
    <property type="entry name" value="Leu-rich_rpt"/>
</dbReference>
<gene>
    <name evidence="5" type="ORF">TM35_000053780</name>
</gene>
<dbReference type="PROSITE" id="PS51450">
    <property type="entry name" value="LRR"/>
    <property type="match status" value="3"/>
</dbReference>
<feature type="coiled-coil region" evidence="3">
    <location>
        <begin position="405"/>
        <end position="432"/>
    </location>
</feature>
<feature type="coiled-coil region" evidence="3">
    <location>
        <begin position="494"/>
        <end position="571"/>
    </location>
</feature>
<dbReference type="InterPro" id="IPR003591">
    <property type="entry name" value="Leu-rich_rpt_typical-subtyp"/>
</dbReference>
<feature type="region of interest" description="Disordered" evidence="4">
    <location>
        <begin position="1"/>
        <end position="20"/>
    </location>
</feature>
<name>A0A1X0P4D4_9TRYP</name>
<feature type="compositionally biased region" description="Low complexity" evidence="4">
    <location>
        <begin position="339"/>
        <end position="366"/>
    </location>
</feature>
<dbReference type="Gene3D" id="3.80.10.10">
    <property type="entry name" value="Ribonuclease Inhibitor"/>
    <property type="match status" value="2"/>
</dbReference>
<dbReference type="GeneID" id="39982813"/>
<dbReference type="RefSeq" id="XP_028885848.1">
    <property type="nucleotide sequence ID" value="XM_029023033.1"/>
</dbReference>
<dbReference type="STRING" id="67003.A0A1X0P4D4"/>
<feature type="coiled-coil region" evidence="3">
    <location>
        <begin position="750"/>
        <end position="844"/>
    </location>
</feature>
<evidence type="ECO:0000256" key="4">
    <source>
        <dbReference type="SAM" id="MobiDB-lite"/>
    </source>
</evidence>
<dbReference type="OrthoDB" id="7451790at2759"/>
<dbReference type="SUPFAM" id="SSF52058">
    <property type="entry name" value="L domain-like"/>
    <property type="match status" value="1"/>
</dbReference>
<comment type="caution">
    <text evidence="5">The sequence shown here is derived from an EMBL/GenBank/DDBJ whole genome shotgun (WGS) entry which is preliminary data.</text>
</comment>
<protein>
    <submittedName>
        <fullName evidence="5">Putative MYH7B protein</fullName>
    </submittedName>
</protein>
<feature type="region of interest" description="Disordered" evidence="4">
    <location>
        <begin position="339"/>
        <end position="380"/>
    </location>
</feature>
<dbReference type="AlphaFoldDB" id="A0A1X0P4D4"/>
<dbReference type="EMBL" id="NBCO01000005">
    <property type="protein sequence ID" value="ORC91782.1"/>
    <property type="molecule type" value="Genomic_DNA"/>
</dbReference>
<keyword evidence="1" id="KW-0433">Leucine-rich repeat</keyword>
<feature type="coiled-coil region" evidence="3">
    <location>
        <begin position="681"/>
        <end position="708"/>
    </location>
</feature>
<dbReference type="PANTHER" id="PTHR15454">
    <property type="entry name" value="NISCHARIN RELATED"/>
    <property type="match status" value="1"/>
</dbReference>
<reference evidence="5 6" key="1">
    <citation type="submission" date="2017-03" db="EMBL/GenBank/DDBJ databases">
        <title>An alternative strategy for trypanosome survival in the mammalian bloodstream revealed through genome and transcriptome analysis of the ubiquitous bovine parasite Trypanosoma (Megatrypanum) theileri.</title>
        <authorList>
            <person name="Kelly S."/>
            <person name="Ivens A."/>
            <person name="Mott A."/>
            <person name="O'Neill E."/>
            <person name="Emms D."/>
            <person name="Macleod O."/>
            <person name="Voorheis P."/>
            <person name="Matthews J."/>
            <person name="Matthews K."/>
            <person name="Carrington M."/>
        </authorList>
    </citation>
    <scope>NUCLEOTIDE SEQUENCE [LARGE SCALE GENOMIC DNA]</scope>
    <source>
        <strain evidence="5">Edinburgh</strain>
    </source>
</reference>
<dbReference type="InterPro" id="IPR032675">
    <property type="entry name" value="LRR_dom_sf"/>
</dbReference>
<dbReference type="Proteomes" id="UP000192257">
    <property type="component" value="Unassembled WGS sequence"/>
</dbReference>
<sequence length="970" mass="111459">MRANTPAVRAGTPVPRRPGPLLLLPNKRESSPIQQRRSSIGCSATSSPAKILVFQRAHAPVVENTPLPEETLRTLRHTRSLFLCCRNLLSFSNIRYLEYMTQLTSLNVHMNSISRIECLGHLQHLTELDISANELRAVDEDAFKGLRQLKRLNLSSNFLTSINSFQHLPCLEWLSLSFNELTDLRGLRRLPCPKLLLHLDICGNKIATLSELESSLENCRDLQDLRVETPRASIGLPTLPQQLRLRENPFCVAQPNYAERLLQLLPRLFALNGVPCGYDPTRDGMQIDRTVTDNHNEQIESQELDLSSPIVVSPHVTPQPRNTDLLPCVTTALNTSKVSESMTYTESSSTGASSSDSNDSSSYSKDVGGRNSSSPQCRSKRISRAVVTNVSIPPYKEFHVSSVEEEILQKNILAKEEHIEHLEQKFMRAQEQLSLRVALEEDLRRNLNDVRQAHVALTESASNEKKLLCRQISALKDELSRRSEETAILQRRNRVELEEQTNALRNDLLKQKKESAASLKRMSEELSKVRKLSNDRVTELNTRLDDAIQQNEWLEKQNEVTQNHMKKLQNDLLGCRTSLLSCEKELHLSEEIYRLQLDELLVRRRLESAMWIDLFASLGRHVQVLHHEYESIVIKHRSYQKSWEEYTASLQQHYREALLQVQATRVTSPIHKDVGCDPIFAVIQQEENEKQQREKENMEELRQLKDALSIVRQSEHLLSRENERLLACVTEKERELAVMSQQKQDSDLSVQQMKENMDRERDNLLRTLHNLRETIEKKDLALDELEAEAKLKIDEKRSVIAKLEERLEDAEEAAANHHHETARLRRVEEELRRVKEELWVAKKEQQEATTPPPLPPPPPQQQLTELIEALDDTKQKLASSMVREHQQTVKLMRAVEALTVVREQLARVGEANTRLTRELSEKEASLRLAESEQQRLQAQWREAQEATRVRQRATLQALSHIIMEGDESKT</sequence>
<dbReference type="PANTHER" id="PTHR15454:SF56">
    <property type="entry name" value="PROTEIN PHOSPHATASE 1 REGULATORY SUBUNIT 7-RELATED"/>
    <property type="match status" value="1"/>
</dbReference>
<evidence type="ECO:0000256" key="2">
    <source>
        <dbReference type="ARBA" id="ARBA00022737"/>
    </source>
</evidence>
<feature type="region of interest" description="Disordered" evidence="4">
    <location>
        <begin position="303"/>
        <end position="327"/>
    </location>
</feature>
<dbReference type="GO" id="GO:0005737">
    <property type="term" value="C:cytoplasm"/>
    <property type="evidence" value="ECO:0007669"/>
    <property type="project" value="TreeGrafter"/>
</dbReference>
<keyword evidence="2" id="KW-0677">Repeat</keyword>